<dbReference type="InterPro" id="IPR036322">
    <property type="entry name" value="WD40_repeat_dom_sf"/>
</dbReference>
<dbReference type="EMBL" id="KQ971382">
    <property type="protein sequence ID" value="EEZ97189.1"/>
    <property type="molecule type" value="Genomic_DNA"/>
</dbReference>
<dbReference type="AlphaFoldDB" id="D6X523"/>
<dbReference type="GO" id="GO:0070979">
    <property type="term" value="P:protein K11-linked ubiquitination"/>
    <property type="evidence" value="ECO:0000318"/>
    <property type="project" value="GO_Central"/>
</dbReference>
<keyword evidence="4" id="KW-0833">Ubl conjugation pathway</keyword>
<feature type="domain" description="Anaphase-promoting complex subunit 4-like WD40" evidence="6">
    <location>
        <begin position="22"/>
        <end position="109"/>
    </location>
</feature>
<dbReference type="Pfam" id="PF12896">
    <property type="entry name" value="ANAPC4"/>
    <property type="match status" value="1"/>
</dbReference>
<proteinExistence type="predicted"/>
<dbReference type="InterPro" id="IPR024789">
    <property type="entry name" value="APC4"/>
</dbReference>
<dbReference type="InterPro" id="IPR024977">
    <property type="entry name" value="Apc4-like_WD40_dom"/>
</dbReference>
<dbReference type="Gene3D" id="2.130.10.10">
    <property type="entry name" value="YVTN repeat-like/Quinoprotein amine dehydrogenase"/>
    <property type="match status" value="1"/>
</dbReference>
<sequence>MSTVQAIKQLEERNVASEIVQMVWSDRMDLVALANIKGEVALHRLTWTKAWSLSAPKDGLKVTSIAWRPDGKIIAIAYSSGQILLVKVENKSVLHTIDIKGEVSCLNWLQDRTVKGKLPSVDEDSKQNQYMKHIDLSGNFLPEPVLQQFDSPNNDDGQKTNILQEQTDFNLLLIGTSEGTVHVRVFGCFPCASLDLKQTLNCFCSIQNMHLNEDLNRMFFTVRDNENNVKLICFDSEIFKTHTNELFALALKHIKLTSLVTYLSNTITTITESWESILLEMDNKLSKYASKVPEGGVTADFLDLLTFGICSDEMKTFLIHDLTKKGLEKFGQTIEMSYSNIQKLMLKYVMKFGQNVTYHLAEMRGMARLEHRYKVLGLDAAAITGAISSNGAFLIKGSEMQQIINHSIINYKAFFRWLYTAIMHVLDEPIPNEIPKMTQQDLAYITEFLQNFDHISRNNKQKGFIMERLGQYLSDGNLTIQPDMSGNEWTDFLAQNQCMEKNSSILRHFKEMSLIQQYKHLKQSVDAIFATPREQISRQFSHLNDFNCFQFCGDSLRTSQVNLNKESILFCYLQPPETVLGLQVYLDDGNCFIKCARLYFPRDNSEDNYHVIDIKLYSSAVLSVLLQENTVSKATVLSQIPIGGVLDKFVDGGETDRVFSGGVNVVSLNGSCLVPKLFKCVEGMVGAEFAVSGSRRVGIVLAENRRKVRLYEMEGEEEEEEDAEMNNSGVQE</sequence>
<dbReference type="PANTHER" id="PTHR13260:SF0">
    <property type="entry name" value="ANAPHASE-PROMOTING COMPLEX SUBUNIT 4"/>
    <property type="match status" value="1"/>
</dbReference>
<reference evidence="8 9" key="1">
    <citation type="journal article" date="2008" name="Nature">
        <title>The genome of the model beetle and pest Tribolium castaneum.</title>
        <authorList>
            <consortium name="Tribolium Genome Sequencing Consortium"/>
            <person name="Richards S."/>
            <person name="Gibbs R.A."/>
            <person name="Weinstock G.M."/>
            <person name="Brown S.J."/>
            <person name="Denell R."/>
            <person name="Beeman R.W."/>
            <person name="Gibbs R."/>
            <person name="Beeman R.W."/>
            <person name="Brown S.J."/>
            <person name="Bucher G."/>
            <person name="Friedrich M."/>
            <person name="Grimmelikhuijzen C.J."/>
            <person name="Klingler M."/>
            <person name="Lorenzen M."/>
            <person name="Richards S."/>
            <person name="Roth S."/>
            <person name="Schroder R."/>
            <person name="Tautz D."/>
            <person name="Zdobnov E.M."/>
            <person name="Muzny D."/>
            <person name="Gibbs R.A."/>
            <person name="Weinstock G.M."/>
            <person name="Attaway T."/>
            <person name="Bell S."/>
            <person name="Buhay C.J."/>
            <person name="Chandrabose M.N."/>
            <person name="Chavez D."/>
            <person name="Clerk-Blankenburg K.P."/>
            <person name="Cree A."/>
            <person name="Dao M."/>
            <person name="Davis C."/>
            <person name="Chacko J."/>
            <person name="Dinh H."/>
            <person name="Dugan-Rocha S."/>
            <person name="Fowler G."/>
            <person name="Garner T.T."/>
            <person name="Garnes J."/>
            <person name="Gnirke A."/>
            <person name="Hawes A."/>
            <person name="Hernandez J."/>
            <person name="Hines S."/>
            <person name="Holder M."/>
            <person name="Hume J."/>
            <person name="Jhangiani S.N."/>
            <person name="Joshi V."/>
            <person name="Khan Z.M."/>
            <person name="Jackson L."/>
            <person name="Kovar C."/>
            <person name="Kowis A."/>
            <person name="Lee S."/>
            <person name="Lewis L.R."/>
            <person name="Margolis J."/>
            <person name="Morgan M."/>
            <person name="Nazareth L.V."/>
            <person name="Nguyen N."/>
            <person name="Okwuonu G."/>
            <person name="Parker D."/>
            <person name="Richards S."/>
            <person name="Ruiz S.J."/>
            <person name="Santibanez J."/>
            <person name="Savard J."/>
            <person name="Scherer S.E."/>
            <person name="Schneider B."/>
            <person name="Sodergren E."/>
            <person name="Tautz D."/>
            <person name="Vattahil S."/>
            <person name="Villasana D."/>
            <person name="White C.S."/>
            <person name="Wright R."/>
            <person name="Park Y."/>
            <person name="Beeman R.W."/>
            <person name="Lord J."/>
            <person name="Oppert B."/>
            <person name="Lorenzen M."/>
            <person name="Brown S."/>
            <person name="Wang L."/>
            <person name="Savard J."/>
            <person name="Tautz D."/>
            <person name="Richards S."/>
            <person name="Weinstock G."/>
            <person name="Gibbs R.A."/>
            <person name="Liu Y."/>
            <person name="Worley K."/>
            <person name="Weinstock G."/>
            <person name="Elsik C.G."/>
            <person name="Reese J.T."/>
            <person name="Elhaik E."/>
            <person name="Landan G."/>
            <person name="Graur D."/>
            <person name="Arensburger P."/>
            <person name="Atkinson P."/>
            <person name="Beeman R.W."/>
            <person name="Beidler J."/>
            <person name="Brown S.J."/>
            <person name="Demuth J.P."/>
            <person name="Drury D.W."/>
            <person name="Du Y.Z."/>
            <person name="Fujiwara H."/>
            <person name="Lorenzen M."/>
            <person name="Maselli V."/>
            <person name="Osanai M."/>
            <person name="Park Y."/>
            <person name="Robertson H.M."/>
            <person name="Tu Z."/>
            <person name="Wang J.J."/>
            <person name="Wang S."/>
            <person name="Richards S."/>
            <person name="Song H."/>
            <person name="Zhang L."/>
            <person name="Sodergren E."/>
            <person name="Werner D."/>
            <person name="Stanke M."/>
            <person name="Morgenstern B."/>
            <person name="Solovyev V."/>
            <person name="Kosarev P."/>
            <person name="Brown G."/>
            <person name="Chen H.C."/>
            <person name="Ermolaeva O."/>
            <person name="Hlavina W."/>
            <person name="Kapustin Y."/>
            <person name="Kiryutin B."/>
            <person name="Kitts P."/>
            <person name="Maglott D."/>
            <person name="Pruitt K."/>
            <person name="Sapojnikov V."/>
            <person name="Souvorov A."/>
            <person name="Mackey A.J."/>
            <person name="Waterhouse R.M."/>
            <person name="Wyder S."/>
            <person name="Zdobnov E.M."/>
            <person name="Zdobnov E.M."/>
            <person name="Wyder S."/>
            <person name="Kriventseva E.V."/>
            <person name="Kadowaki T."/>
            <person name="Bork P."/>
            <person name="Aranda M."/>
            <person name="Bao R."/>
            <person name="Beermann A."/>
            <person name="Berns N."/>
            <person name="Bolognesi R."/>
            <person name="Bonneton F."/>
            <person name="Bopp D."/>
            <person name="Brown S.J."/>
            <person name="Bucher G."/>
            <person name="Butts T."/>
            <person name="Chaumot A."/>
            <person name="Denell R.E."/>
            <person name="Ferrier D.E."/>
            <person name="Friedrich M."/>
            <person name="Gordon C.M."/>
            <person name="Jindra M."/>
            <person name="Klingler M."/>
            <person name="Lan Q."/>
            <person name="Lattorff H.M."/>
            <person name="Laudet V."/>
            <person name="von Levetsow C."/>
            <person name="Liu Z."/>
            <person name="Lutz R."/>
            <person name="Lynch J.A."/>
            <person name="da Fonseca R.N."/>
            <person name="Posnien N."/>
            <person name="Reuter R."/>
            <person name="Roth S."/>
            <person name="Savard J."/>
            <person name="Schinko J.B."/>
            <person name="Schmitt C."/>
            <person name="Schoppmeier M."/>
            <person name="Schroder R."/>
            <person name="Shippy T.D."/>
            <person name="Simonnet F."/>
            <person name="Marques-Souza H."/>
            <person name="Tautz D."/>
            <person name="Tomoyasu Y."/>
            <person name="Trauner J."/>
            <person name="Van der Zee M."/>
            <person name="Vervoort M."/>
            <person name="Wittkopp N."/>
            <person name="Wimmer E.A."/>
            <person name="Yang X."/>
            <person name="Jones A.K."/>
            <person name="Sattelle D.B."/>
            <person name="Ebert P.R."/>
            <person name="Nelson D."/>
            <person name="Scott J.G."/>
            <person name="Beeman R.W."/>
            <person name="Muthukrishnan S."/>
            <person name="Kramer K.J."/>
            <person name="Arakane Y."/>
            <person name="Beeman R.W."/>
            <person name="Zhu Q."/>
            <person name="Hogenkamp D."/>
            <person name="Dixit R."/>
            <person name="Oppert B."/>
            <person name="Jiang H."/>
            <person name="Zou Z."/>
            <person name="Marshall J."/>
            <person name="Elpidina E."/>
            <person name="Vinokurov K."/>
            <person name="Oppert C."/>
            <person name="Zou Z."/>
            <person name="Evans J."/>
            <person name="Lu Z."/>
            <person name="Zhao P."/>
            <person name="Sumathipala N."/>
            <person name="Altincicek B."/>
            <person name="Vilcinskas A."/>
            <person name="Williams M."/>
            <person name="Hultmark D."/>
            <person name="Hetru C."/>
            <person name="Jiang H."/>
            <person name="Grimmelikhuijzen C.J."/>
            <person name="Hauser F."/>
            <person name="Cazzamali G."/>
            <person name="Williamson M."/>
            <person name="Park Y."/>
            <person name="Li B."/>
            <person name="Tanaka Y."/>
            <person name="Predel R."/>
            <person name="Neupert S."/>
            <person name="Schachtner J."/>
            <person name="Verleyen P."/>
            <person name="Raible F."/>
            <person name="Bork P."/>
            <person name="Friedrich M."/>
            <person name="Walden K.K."/>
            <person name="Robertson H.M."/>
            <person name="Angeli S."/>
            <person name="Foret S."/>
            <person name="Bucher G."/>
            <person name="Schuetz S."/>
            <person name="Maleszka R."/>
            <person name="Wimmer E.A."/>
            <person name="Beeman R.W."/>
            <person name="Lorenzen M."/>
            <person name="Tomoyasu Y."/>
            <person name="Miller S.C."/>
            <person name="Grossmann D."/>
            <person name="Bucher G."/>
        </authorList>
    </citation>
    <scope>NUCLEOTIDE SEQUENCE [LARGE SCALE GENOMIC DNA]</scope>
    <source>
        <strain evidence="8 9">Georgia GA2</strain>
    </source>
</reference>
<evidence type="ECO:0000313" key="8">
    <source>
        <dbReference type="EMBL" id="EEZ97189.1"/>
    </source>
</evidence>
<dbReference type="Pfam" id="PF12894">
    <property type="entry name" value="ANAPC4_WD40"/>
    <property type="match status" value="1"/>
</dbReference>
<reference evidence="8 9" key="2">
    <citation type="journal article" date="2010" name="Nucleic Acids Res.">
        <title>BeetleBase in 2010: revisions to provide comprehensive genomic information for Tribolium castaneum.</title>
        <authorList>
            <person name="Kim H.S."/>
            <person name="Murphy T."/>
            <person name="Xia J."/>
            <person name="Caragea D."/>
            <person name="Park Y."/>
            <person name="Beeman R.W."/>
            <person name="Lorenzen M.D."/>
            <person name="Butcher S."/>
            <person name="Manak J.R."/>
            <person name="Brown S.J."/>
        </authorList>
    </citation>
    <scope>GENOME REANNOTATION</scope>
    <source>
        <strain evidence="8 9">Georgia GA2</strain>
    </source>
</reference>
<evidence type="ECO:0000256" key="5">
    <source>
        <dbReference type="ARBA" id="ARBA00023306"/>
    </source>
</evidence>
<dbReference type="PANTHER" id="PTHR13260">
    <property type="entry name" value="ANAPHASE PROMOTING COMPLEX SUBUNIT 4 APC4"/>
    <property type="match status" value="1"/>
</dbReference>
<protein>
    <recommendedName>
        <fullName evidence="1">Anaphase-promoting complex subunit 4</fullName>
    </recommendedName>
</protein>
<dbReference type="eggNOG" id="KOG4640">
    <property type="taxonomic scope" value="Eukaryota"/>
</dbReference>
<evidence type="ECO:0000259" key="6">
    <source>
        <dbReference type="Pfam" id="PF12894"/>
    </source>
</evidence>
<keyword evidence="3" id="KW-0498">Mitosis</keyword>
<dbReference type="InterPro" id="IPR024790">
    <property type="entry name" value="APC4_long_dom"/>
</dbReference>
<dbReference type="HOGENOM" id="CLU_018724_0_0_1"/>
<dbReference type="GO" id="GO:0034399">
    <property type="term" value="C:nuclear periphery"/>
    <property type="evidence" value="ECO:0000318"/>
    <property type="project" value="GO_Central"/>
</dbReference>
<accession>D6X523</accession>
<evidence type="ECO:0000256" key="4">
    <source>
        <dbReference type="ARBA" id="ARBA00022786"/>
    </source>
</evidence>
<feature type="domain" description="Anaphase-promoting complex subunit 4 long" evidence="7">
    <location>
        <begin position="231"/>
        <end position="427"/>
    </location>
</feature>
<gene>
    <name evidence="8" type="primary">AUGUSTUS-3.0.2_04376</name>
    <name evidence="8" type="ORF">TcasGA2_TC004376</name>
</gene>
<keyword evidence="5" id="KW-0131">Cell cycle</keyword>
<dbReference type="GO" id="GO:0031145">
    <property type="term" value="P:anaphase-promoting complex-dependent catabolic process"/>
    <property type="evidence" value="ECO:0000318"/>
    <property type="project" value="GO_Central"/>
</dbReference>
<dbReference type="SUPFAM" id="SSF50978">
    <property type="entry name" value="WD40 repeat-like"/>
    <property type="match status" value="1"/>
</dbReference>
<dbReference type="OMA" id="FGMFYCG"/>
<keyword evidence="2" id="KW-0132">Cell division</keyword>
<dbReference type="OrthoDB" id="2110451at2759"/>
<dbReference type="STRING" id="7070.D6X523"/>
<evidence type="ECO:0000256" key="3">
    <source>
        <dbReference type="ARBA" id="ARBA00022776"/>
    </source>
</evidence>
<evidence type="ECO:0000313" key="9">
    <source>
        <dbReference type="Proteomes" id="UP000007266"/>
    </source>
</evidence>
<evidence type="ECO:0000256" key="2">
    <source>
        <dbReference type="ARBA" id="ARBA00022618"/>
    </source>
</evidence>
<evidence type="ECO:0000259" key="7">
    <source>
        <dbReference type="Pfam" id="PF12896"/>
    </source>
</evidence>
<organism evidence="8 9">
    <name type="scientific">Tribolium castaneum</name>
    <name type="common">Red flour beetle</name>
    <dbReference type="NCBI Taxonomy" id="7070"/>
    <lineage>
        <taxon>Eukaryota</taxon>
        <taxon>Metazoa</taxon>
        <taxon>Ecdysozoa</taxon>
        <taxon>Arthropoda</taxon>
        <taxon>Hexapoda</taxon>
        <taxon>Insecta</taxon>
        <taxon>Pterygota</taxon>
        <taxon>Neoptera</taxon>
        <taxon>Endopterygota</taxon>
        <taxon>Coleoptera</taxon>
        <taxon>Polyphaga</taxon>
        <taxon>Cucujiformia</taxon>
        <taxon>Tenebrionidae</taxon>
        <taxon>Tenebrionidae incertae sedis</taxon>
        <taxon>Tribolium</taxon>
    </lineage>
</organism>
<name>D6X523_TRICA</name>
<dbReference type="Proteomes" id="UP000007266">
    <property type="component" value="Linkage group 10"/>
</dbReference>
<evidence type="ECO:0000256" key="1">
    <source>
        <dbReference type="ARBA" id="ARBA00016067"/>
    </source>
</evidence>
<dbReference type="KEGG" id="tca:659284"/>
<keyword evidence="9" id="KW-1185">Reference proteome</keyword>
<dbReference type="GO" id="GO:0051301">
    <property type="term" value="P:cell division"/>
    <property type="evidence" value="ECO:0007669"/>
    <property type="project" value="UniProtKB-KW"/>
</dbReference>
<dbReference type="InterPro" id="IPR015943">
    <property type="entry name" value="WD40/YVTN_repeat-like_dom_sf"/>
</dbReference>
<dbReference type="PhylomeDB" id="D6X523"/>
<dbReference type="GO" id="GO:0005680">
    <property type="term" value="C:anaphase-promoting complex"/>
    <property type="evidence" value="ECO:0000318"/>
    <property type="project" value="GO_Central"/>
</dbReference>